<evidence type="ECO:0000256" key="8">
    <source>
        <dbReference type="ARBA" id="ARBA00022532"/>
    </source>
</evidence>
<comment type="subunit">
    <text evidence="5">Part of an enzyme complex containing four subunits: a flavoprotein, an iron-sulfur protein, plus two membrane-anchoring proteins, SdhC and SdhD.</text>
</comment>
<evidence type="ECO:0000256" key="4">
    <source>
        <dbReference type="ARBA" id="ARBA00005163"/>
    </source>
</evidence>
<comment type="caution">
    <text evidence="17">The sequence shown here is derived from an EMBL/GenBank/DDBJ whole genome shotgun (WGS) entry which is preliminary data.</text>
</comment>
<dbReference type="GO" id="GO:0016020">
    <property type="term" value="C:membrane"/>
    <property type="evidence" value="ECO:0007669"/>
    <property type="project" value="UniProtKB-SubCell"/>
</dbReference>
<dbReference type="RefSeq" id="WP_126697620.1">
    <property type="nucleotide sequence ID" value="NZ_RWKW01000002.1"/>
</dbReference>
<keyword evidence="7" id="KW-0813">Transport</keyword>
<evidence type="ECO:0000256" key="9">
    <source>
        <dbReference type="ARBA" id="ARBA00022617"/>
    </source>
</evidence>
<dbReference type="InterPro" id="IPR034804">
    <property type="entry name" value="SQR/QFR_C/D"/>
</dbReference>
<keyword evidence="13 16" id="KW-1133">Transmembrane helix</keyword>
<feature type="transmembrane region" description="Helical" evidence="16">
    <location>
        <begin position="99"/>
        <end position="125"/>
    </location>
</feature>
<evidence type="ECO:0000256" key="14">
    <source>
        <dbReference type="ARBA" id="ARBA00023004"/>
    </source>
</evidence>
<keyword evidence="8" id="KW-0816">Tricarboxylic acid cycle</keyword>
<comment type="cofactor">
    <cofactor evidence="1">
        <name>heme</name>
        <dbReference type="ChEBI" id="CHEBI:30413"/>
    </cofactor>
</comment>
<dbReference type="GO" id="GO:0020037">
    <property type="term" value="F:heme binding"/>
    <property type="evidence" value="ECO:0007669"/>
    <property type="project" value="InterPro"/>
</dbReference>
<dbReference type="AlphaFoldDB" id="A0A3S0AC55"/>
<evidence type="ECO:0000256" key="12">
    <source>
        <dbReference type="ARBA" id="ARBA00022982"/>
    </source>
</evidence>
<gene>
    <name evidence="17" type="primary">sdhD</name>
    <name evidence="17" type="ORF">EJC49_01220</name>
</gene>
<evidence type="ECO:0000256" key="6">
    <source>
        <dbReference type="ARBA" id="ARBA00019425"/>
    </source>
</evidence>
<dbReference type="InterPro" id="IPR014312">
    <property type="entry name" value="Succ_DH_anchor"/>
</dbReference>
<organism evidence="17 18">
    <name type="scientific">Aquibium carbonis</name>
    <dbReference type="NCBI Taxonomy" id="2495581"/>
    <lineage>
        <taxon>Bacteria</taxon>
        <taxon>Pseudomonadati</taxon>
        <taxon>Pseudomonadota</taxon>
        <taxon>Alphaproteobacteria</taxon>
        <taxon>Hyphomicrobiales</taxon>
        <taxon>Phyllobacteriaceae</taxon>
        <taxon>Aquibium</taxon>
    </lineage>
</organism>
<dbReference type="EMBL" id="RWKW01000002">
    <property type="protein sequence ID" value="RST88346.1"/>
    <property type="molecule type" value="Genomic_DNA"/>
</dbReference>
<keyword evidence="15 16" id="KW-0472">Membrane</keyword>
<evidence type="ECO:0000313" key="18">
    <source>
        <dbReference type="Proteomes" id="UP000278398"/>
    </source>
</evidence>
<dbReference type="NCBIfam" id="TIGR02968">
    <property type="entry name" value="succ_dehyd_anc"/>
    <property type="match status" value="1"/>
</dbReference>
<dbReference type="OrthoDB" id="9809280at2"/>
<evidence type="ECO:0000256" key="10">
    <source>
        <dbReference type="ARBA" id="ARBA00022692"/>
    </source>
</evidence>
<evidence type="ECO:0000256" key="2">
    <source>
        <dbReference type="ARBA" id="ARBA00004050"/>
    </source>
</evidence>
<dbReference type="Gene3D" id="1.20.1300.10">
    <property type="entry name" value="Fumarate reductase/succinate dehydrogenase, transmembrane subunit"/>
    <property type="match status" value="1"/>
</dbReference>
<comment type="function">
    <text evidence="2">Membrane-anchoring subunit of succinate dehydrogenase (SDH).</text>
</comment>
<keyword evidence="14" id="KW-0408">Iron</keyword>
<evidence type="ECO:0000256" key="7">
    <source>
        <dbReference type="ARBA" id="ARBA00022448"/>
    </source>
</evidence>
<dbReference type="GO" id="GO:0046872">
    <property type="term" value="F:metal ion binding"/>
    <property type="evidence" value="ECO:0007669"/>
    <property type="project" value="UniProtKB-KW"/>
</dbReference>
<comment type="subcellular location">
    <subcellularLocation>
        <location evidence="3">Membrane</location>
        <topology evidence="3">Multi-pass membrane protein</topology>
    </subcellularLocation>
</comment>
<accession>A0A3S0AC55</accession>
<name>A0A3S0AC55_9HYPH</name>
<dbReference type="SUPFAM" id="SSF81343">
    <property type="entry name" value="Fumarate reductase respiratory complex transmembrane subunits"/>
    <property type="match status" value="1"/>
</dbReference>
<keyword evidence="11" id="KW-0479">Metal-binding</keyword>
<dbReference type="Proteomes" id="UP000278398">
    <property type="component" value="Unassembled WGS sequence"/>
</dbReference>
<keyword evidence="10 16" id="KW-0812">Transmembrane</keyword>
<evidence type="ECO:0000256" key="3">
    <source>
        <dbReference type="ARBA" id="ARBA00004141"/>
    </source>
</evidence>
<evidence type="ECO:0000256" key="11">
    <source>
        <dbReference type="ARBA" id="ARBA00022723"/>
    </source>
</evidence>
<feature type="transmembrane region" description="Helical" evidence="16">
    <location>
        <begin position="32"/>
        <end position="54"/>
    </location>
</feature>
<evidence type="ECO:0000256" key="1">
    <source>
        <dbReference type="ARBA" id="ARBA00001971"/>
    </source>
</evidence>
<keyword evidence="9" id="KW-0349">Heme</keyword>
<feature type="transmembrane region" description="Helical" evidence="16">
    <location>
        <begin position="60"/>
        <end position="78"/>
    </location>
</feature>
<reference evidence="17 18" key="1">
    <citation type="submission" date="2018-12" db="EMBL/GenBank/DDBJ databases">
        <title>Mesorhizobium carbonis sp. nov., isolated from coal mine water.</title>
        <authorList>
            <person name="Xin W."/>
            <person name="Xu Z."/>
            <person name="Xiang F."/>
            <person name="Zhang J."/>
            <person name="Xi L."/>
            <person name="Liu J."/>
        </authorList>
    </citation>
    <scope>NUCLEOTIDE SEQUENCE [LARGE SCALE GENOMIC DNA]</scope>
    <source>
        <strain evidence="17 18">B2.3</strain>
    </source>
</reference>
<dbReference type="GO" id="GO:0006099">
    <property type="term" value="P:tricarboxylic acid cycle"/>
    <property type="evidence" value="ECO:0007669"/>
    <property type="project" value="UniProtKB-UniPathway"/>
</dbReference>
<dbReference type="UniPathway" id="UPA00223"/>
<dbReference type="InterPro" id="IPR000701">
    <property type="entry name" value="SuccDH_FuR_B_TM-su"/>
</dbReference>
<keyword evidence="18" id="KW-1185">Reference proteome</keyword>
<dbReference type="CDD" id="cd03495">
    <property type="entry name" value="SQR_TypeC_SdhD_like"/>
    <property type="match status" value="1"/>
</dbReference>
<evidence type="ECO:0000256" key="15">
    <source>
        <dbReference type="ARBA" id="ARBA00023136"/>
    </source>
</evidence>
<comment type="pathway">
    <text evidence="4">Carbohydrate metabolism; tricarboxylic acid cycle.</text>
</comment>
<evidence type="ECO:0000313" key="17">
    <source>
        <dbReference type="EMBL" id="RST88346.1"/>
    </source>
</evidence>
<proteinExistence type="predicted"/>
<evidence type="ECO:0000256" key="16">
    <source>
        <dbReference type="SAM" id="Phobius"/>
    </source>
</evidence>
<protein>
    <recommendedName>
        <fullName evidence="6">Succinate dehydrogenase hydrophobic membrane anchor subunit</fullName>
    </recommendedName>
</protein>
<evidence type="ECO:0000256" key="5">
    <source>
        <dbReference type="ARBA" id="ARBA00011558"/>
    </source>
</evidence>
<dbReference type="Pfam" id="PF01127">
    <property type="entry name" value="Sdh_cyt"/>
    <property type="match status" value="1"/>
</dbReference>
<sequence>MADMQTPLRKVRGLGAAGHGTSEFWRNRVTSVALIPLSLFAIWLVVSGLGSSFAETRATLAHPVVAILLALFVIISLDHMRLGMGEIIADYVHREGAKLTLLMLNTFFTILVGGACIFALLKIAFGG</sequence>
<evidence type="ECO:0000256" key="13">
    <source>
        <dbReference type="ARBA" id="ARBA00022989"/>
    </source>
</evidence>
<keyword evidence="12" id="KW-0249">Electron transport</keyword>